<dbReference type="EMBL" id="JAMTCD010000028">
    <property type="protein sequence ID" value="MCT7943355.1"/>
    <property type="molecule type" value="Genomic_DNA"/>
</dbReference>
<dbReference type="GO" id="GO:0008713">
    <property type="term" value="F:ADP-heptose-lipopolysaccharide heptosyltransferase activity"/>
    <property type="evidence" value="ECO:0007669"/>
    <property type="project" value="TreeGrafter"/>
</dbReference>
<keyword evidence="2" id="KW-0808">Transferase</keyword>
<keyword evidence="1" id="KW-0328">Glycosyltransferase</keyword>
<accession>A0A9X3AW47</accession>
<reference evidence="3" key="1">
    <citation type="journal article" date="2023" name="Int. J. Syst. Evol. Microbiol.">
        <title>&lt;i&gt;Shewanella septentrionalis&lt;/i&gt; sp. nov. and &lt;i&gt;Shewanella holmiensis&lt;/i&gt; sp. nov., isolated from Baltic Sea water and sediments.</title>
        <authorList>
            <person name="Martin-Rodriguez A.J."/>
            <person name="Thorell K."/>
            <person name="Joffre E."/>
            <person name="Jensie-Markopoulos S."/>
            <person name="Moore E.R.B."/>
            <person name="Sjoling A."/>
        </authorList>
    </citation>
    <scope>NUCLEOTIDE SEQUENCE</scope>
    <source>
        <strain evidence="3">SP1S2-7</strain>
    </source>
</reference>
<dbReference type="InterPro" id="IPR051199">
    <property type="entry name" value="LPS_LOS_Heptosyltrfase"/>
</dbReference>
<evidence type="ECO:0000256" key="2">
    <source>
        <dbReference type="ARBA" id="ARBA00022679"/>
    </source>
</evidence>
<evidence type="ECO:0000313" key="3">
    <source>
        <dbReference type="EMBL" id="MCT7943355.1"/>
    </source>
</evidence>
<dbReference type="Pfam" id="PF01075">
    <property type="entry name" value="Glyco_transf_9"/>
    <property type="match status" value="1"/>
</dbReference>
<sequence length="369" mass="41348">MNGLVSHQQLLDAKRVLYMTHLAIGDFVYQGVWLSALKAKYPHLTIDIWFDDCRRRPHEWASGRNQILTEWIDAIGDFGDVYPIVSNIAQREQFMTKAQHQDYDVVVFVGKNRAAQYAKLARQISPKGWVVATSSGINFLTKWLYFNKLDGVISYDDIADSTQHITELYAECFERLLGLKSTDLVSGYTQLMIQPEAQFTEQAKQIITALTQGDTSKRVCFINHLSTAAKKDYPWPQLKTVILQLAQQYPQLVFIINTPPNQLATVQQDVSTDKNLSALPITVFTALDNFFQLPALMAECDFCFSVDTATAHLAVSMGVPQVAVMASDFKLWQPLGDSLILEGSGKASSVEPETVVKACKAQLDKIICQ</sequence>
<organism evidence="3 4">
    <name type="scientific">Shewanella holmiensis</name>
    <dbReference type="NCBI Taxonomy" id="2952222"/>
    <lineage>
        <taxon>Bacteria</taxon>
        <taxon>Pseudomonadati</taxon>
        <taxon>Pseudomonadota</taxon>
        <taxon>Gammaproteobacteria</taxon>
        <taxon>Alteromonadales</taxon>
        <taxon>Shewanellaceae</taxon>
        <taxon>Shewanella</taxon>
    </lineage>
</organism>
<name>A0A9X3AW47_9GAMM</name>
<dbReference type="Gene3D" id="3.40.50.2000">
    <property type="entry name" value="Glycogen Phosphorylase B"/>
    <property type="match status" value="2"/>
</dbReference>
<evidence type="ECO:0000256" key="1">
    <source>
        <dbReference type="ARBA" id="ARBA00022676"/>
    </source>
</evidence>
<dbReference type="AlphaFoldDB" id="A0A9X3AW47"/>
<comment type="caution">
    <text evidence="3">The sequence shown here is derived from an EMBL/GenBank/DDBJ whole genome shotgun (WGS) entry which is preliminary data.</text>
</comment>
<proteinExistence type="predicted"/>
<dbReference type="Proteomes" id="UP001155546">
    <property type="component" value="Unassembled WGS sequence"/>
</dbReference>
<dbReference type="RefSeq" id="WP_261299691.1">
    <property type="nucleotide sequence ID" value="NZ_JAMTCD010000028.1"/>
</dbReference>
<dbReference type="GO" id="GO:0005829">
    <property type="term" value="C:cytosol"/>
    <property type="evidence" value="ECO:0007669"/>
    <property type="project" value="TreeGrafter"/>
</dbReference>
<dbReference type="SUPFAM" id="SSF53756">
    <property type="entry name" value="UDP-Glycosyltransferase/glycogen phosphorylase"/>
    <property type="match status" value="1"/>
</dbReference>
<gene>
    <name evidence="3" type="ORF">NE535_16430</name>
</gene>
<dbReference type="InterPro" id="IPR002201">
    <property type="entry name" value="Glyco_trans_9"/>
</dbReference>
<dbReference type="GO" id="GO:0009244">
    <property type="term" value="P:lipopolysaccharide core region biosynthetic process"/>
    <property type="evidence" value="ECO:0007669"/>
    <property type="project" value="TreeGrafter"/>
</dbReference>
<keyword evidence="4" id="KW-1185">Reference proteome</keyword>
<evidence type="ECO:0000313" key="4">
    <source>
        <dbReference type="Proteomes" id="UP001155546"/>
    </source>
</evidence>
<dbReference type="PANTHER" id="PTHR30160">
    <property type="entry name" value="TETRAACYLDISACCHARIDE 4'-KINASE-RELATED"/>
    <property type="match status" value="1"/>
</dbReference>
<protein>
    <recommendedName>
        <fullName evidence="5">Lipopolysaccharide heptosyltransferase family protein</fullName>
    </recommendedName>
</protein>
<evidence type="ECO:0008006" key="5">
    <source>
        <dbReference type="Google" id="ProtNLM"/>
    </source>
</evidence>